<organism evidence="2 3">
    <name type="scientific">Flavobacterium humidisoli</name>
    <dbReference type="NCBI Taxonomy" id="2937442"/>
    <lineage>
        <taxon>Bacteria</taxon>
        <taxon>Pseudomonadati</taxon>
        <taxon>Bacteroidota</taxon>
        <taxon>Flavobacteriia</taxon>
        <taxon>Flavobacteriales</taxon>
        <taxon>Flavobacteriaceae</taxon>
        <taxon>Flavobacterium</taxon>
    </lineage>
</organism>
<sequence>MNVKLINSKVNAILRSYSVLELPIDIEAIARARGLKIIGYSLGDDVSGLLSIENGVGTIGYNHDETNIPRRRFTIAHELGHFELHKDKSDLFVDKQFIYRSHSSGDTPIKKEMEHEANMFASNILMPTSLLRREIEKYDISEEGIKQLAEIFNVSTTAMSIRISSLGLI</sequence>
<feature type="domain" description="IrrE N-terminal-like" evidence="1">
    <location>
        <begin position="33"/>
        <end position="164"/>
    </location>
</feature>
<dbReference type="PANTHER" id="PTHR43236:SF2">
    <property type="entry name" value="BLL0069 PROTEIN"/>
    <property type="match status" value="1"/>
</dbReference>
<dbReference type="Pfam" id="PF06114">
    <property type="entry name" value="Peptidase_M78"/>
    <property type="match status" value="1"/>
</dbReference>
<dbReference type="PANTHER" id="PTHR43236">
    <property type="entry name" value="ANTITOXIN HIGA1"/>
    <property type="match status" value="1"/>
</dbReference>
<proteinExistence type="predicted"/>
<evidence type="ECO:0000259" key="1">
    <source>
        <dbReference type="Pfam" id="PF06114"/>
    </source>
</evidence>
<dbReference type="InterPro" id="IPR052345">
    <property type="entry name" value="Rad_response_metalloprotease"/>
</dbReference>
<protein>
    <submittedName>
        <fullName evidence="2">ImmA/IrrE family metallo-endopeptidase</fullName>
    </submittedName>
</protein>
<reference evidence="2 3" key="1">
    <citation type="submission" date="2022-04" db="EMBL/GenBank/DDBJ databases">
        <authorList>
            <person name="Ra J.-S."/>
            <person name="Kim S.-B."/>
        </authorList>
    </citation>
    <scope>NUCLEOTIDE SEQUENCE [LARGE SCALE GENOMIC DNA]</scope>
    <source>
        <strain evidence="2 3">MMS21-Er5</strain>
    </source>
</reference>
<dbReference type="InterPro" id="IPR010359">
    <property type="entry name" value="IrrE_HExxH"/>
</dbReference>
<name>A0ABY4LY57_9FLAO</name>
<dbReference type="EMBL" id="CP096829">
    <property type="protein sequence ID" value="UPZ17985.1"/>
    <property type="molecule type" value="Genomic_DNA"/>
</dbReference>
<evidence type="ECO:0000313" key="3">
    <source>
        <dbReference type="Proteomes" id="UP000829998"/>
    </source>
</evidence>
<gene>
    <name evidence="2" type="ORF">M0M44_11700</name>
</gene>
<keyword evidence="3" id="KW-1185">Reference proteome</keyword>
<dbReference type="Proteomes" id="UP000829998">
    <property type="component" value="Chromosome"/>
</dbReference>
<dbReference type="RefSeq" id="WP_248729923.1">
    <property type="nucleotide sequence ID" value="NZ_CP096829.1"/>
</dbReference>
<dbReference type="Gene3D" id="1.10.10.2910">
    <property type="match status" value="1"/>
</dbReference>
<evidence type="ECO:0000313" key="2">
    <source>
        <dbReference type="EMBL" id="UPZ17985.1"/>
    </source>
</evidence>
<accession>A0ABY4LY57</accession>